<feature type="domain" description="DinB-like" evidence="2">
    <location>
        <begin position="12"/>
        <end position="150"/>
    </location>
</feature>
<dbReference type="InterPro" id="IPR024775">
    <property type="entry name" value="DinB-like"/>
</dbReference>
<dbReference type="Gene3D" id="1.20.120.450">
    <property type="entry name" value="dinb family like domain"/>
    <property type="match status" value="1"/>
</dbReference>
<dbReference type="InterPro" id="IPR034660">
    <property type="entry name" value="DinB/YfiT-like"/>
</dbReference>
<keyword evidence="1" id="KW-0175">Coiled coil</keyword>
<evidence type="ECO:0000259" key="2">
    <source>
        <dbReference type="Pfam" id="PF12867"/>
    </source>
</evidence>
<dbReference type="RefSeq" id="WP_147743788.1">
    <property type="nucleotide sequence ID" value="NZ_VRUR01000002.1"/>
</dbReference>
<evidence type="ECO:0000256" key="1">
    <source>
        <dbReference type="SAM" id="Coils"/>
    </source>
</evidence>
<gene>
    <name evidence="3" type="ORF">FVB32_10695</name>
</gene>
<proteinExistence type="predicted"/>
<dbReference type="Pfam" id="PF12867">
    <property type="entry name" value="DinB_2"/>
    <property type="match status" value="1"/>
</dbReference>
<keyword evidence="4" id="KW-1185">Reference proteome</keyword>
<name>A0A5C8V2B3_9FLAO</name>
<feature type="coiled-coil region" evidence="1">
    <location>
        <begin position="83"/>
        <end position="110"/>
    </location>
</feature>
<dbReference type="EMBL" id="VRUR01000002">
    <property type="protein sequence ID" value="TXN35055.1"/>
    <property type="molecule type" value="Genomic_DNA"/>
</dbReference>
<dbReference type="SUPFAM" id="SSF109854">
    <property type="entry name" value="DinB/YfiT-like putative metalloenzymes"/>
    <property type="match status" value="1"/>
</dbReference>
<organism evidence="3 4">
    <name type="scientific">Flagellimonas hymeniacidonis</name>
    <dbReference type="NCBI Taxonomy" id="2603628"/>
    <lineage>
        <taxon>Bacteria</taxon>
        <taxon>Pseudomonadati</taxon>
        <taxon>Bacteroidota</taxon>
        <taxon>Flavobacteriia</taxon>
        <taxon>Flavobacteriales</taxon>
        <taxon>Flavobacteriaceae</taxon>
        <taxon>Flagellimonas</taxon>
    </lineage>
</organism>
<sequence length="176" mass="20320">MEFNITESIQILTKTPSVISNLLKDLPETWIKTNEGVDTWSPYDVVGHLIHGEKTDWIPRALIILGENEDKAFVPFDRFAQLKNSSSRTLKQLLAEFEELRTENIQKLQALSIDEQTLERKGIHPEFGEVTLKQLLATWVVHDLGHINQITRVMAKNYKIEVGPWTKYLAILRDKK</sequence>
<evidence type="ECO:0000313" key="4">
    <source>
        <dbReference type="Proteomes" id="UP000321456"/>
    </source>
</evidence>
<protein>
    <submittedName>
        <fullName evidence="3">DinB family protein</fullName>
    </submittedName>
</protein>
<dbReference type="AlphaFoldDB" id="A0A5C8V2B3"/>
<accession>A0A5C8V2B3</accession>
<comment type="caution">
    <text evidence="3">The sequence shown here is derived from an EMBL/GenBank/DDBJ whole genome shotgun (WGS) entry which is preliminary data.</text>
</comment>
<dbReference type="Proteomes" id="UP000321456">
    <property type="component" value="Unassembled WGS sequence"/>
</dbReference>
<reference evidence="3 4" key="1">
    <citation type="submission" date="2019-08" db="EMBL/GenBank/DDBJ databases">
        <title>Professor.</title>
        <authorList>
            <person name="Park J.S."/>
        </authorList>
    </citation>
    <scope>NUCLEOTIDE SEQUENCE [LARGE SCALE GENOMIC DNA]</scope>
    <source>
        <strain evidence="3 4">176CP5-101</strain>
    </source>
</reference>
<evidence type="ECO:0000313" key="3">
    <source>
        <dbReference type="EMBL" id="TXN35055.1"/>
    </source>
</evidence>